<dbReference type="EMBL" id="VSSQ01007185">
    <property type="protein sequence ID" value="MPM35125.1"/>
    <property type="molecule type" value="Genomic_DNA"/>
</dbReference>
<keyword evidence="11" id="KW-0012">Acyltransferase</keyword>
<keyword evidence="7 10" id="KW-0472">Membrane</keyword>
<evidence type="ECO:0000256" key="1">
    <source>
        <dbReference type="ARBA" id="ARBA00022475"/>
    </source>
</evidence>
<evidence type="ECO:0000256" key="8">
    <source>
        <dbReference type="ARBA" id="ARBA00023209"/>
    </source>
</evidence>
<dbReference type="PANTHER" id="PTHR30309">
    <property type="entry name" value="INNER MEMBRANE PROTEIN YGIH"/>
    <property type="match status" value="1"/>
</dbReference>
<feature type="transmembrane region" description="Helical" evidence="10">
    <location>
        <begin position="52"/>
        <end position="74"/>
    </location>
</feature>
<evidence type="ECO:0000256" key="3">
    <source>
        <dbReference type="ARBA" id="ARBA00022679"/>
    </source>
</evidence>
<feature type="transmembrane region" description="Helical" evidence="10">
    <location>
        <begin position="157"/>
        <end position="179"/>
    </location>
</feature>
<proteinExistence type="inferred from homology"/>
<evidence type="ECO:0000256" key="6">
    <source>
        <dbReference type="ARBA" id="ARBA00023098"/>
    </source>
</evidence>
<feature type="transmembrane region" description="Helical" evidence="10">
    <location>
        <begin position="81"/>
        <end position="99"/>
    </location>
</feature>
<dbReference type="SMART" id="SM01207">
    <property type="entry name" value="G3P_acyltransf"/>
    <property type="match status" value="1"/>
</dbReference>
<dbReference type="Pfam" id="PF02660">
    <property type="entry name" value="G3P_acyltransf"/>
    <property type="match status" value="1"/>
</dbReference>
<evidence type="ECO:0000256" key="2">
    <source>
        <dbReference type="ARBA" id="ARBA00022516"/>
    </source>
</evidence>
<keyword evidence="8" id="KW-0594">Phospholipid biosynthesis</keyword>
<sequence length="202" mass="21819">MRFFCVLLGYLFGCFLTAEIVAHHKTGKRVFNIGSRNPGMANIALSLGKKSAAVTLLGDILKTALPCLLCRFVLFPSLGRVAVLYAGVGAALGHGFPFWHKFRGGRGVAVTCSYLILFSPLWGCIAELMGLGAVLLTGYLTIGALCIPFLFLPPAFLFYGSEAGLVSTAGAALMFILNFDSLKKMRNKEEKKVDLVGRFKKC</sequence>
<keyword evidence="4 10" id="KW-0812">Transmembrane</keyword>
<protein>
    <submittedName>
        <fullName evidence="11">Glycerol-3-phosphate acyltransferase</fullName>
        <ecNumber evidence="11">2.3.1.-</ecNumber>
    </submittedName>
</protein>
<feature type="transmembrane region" description="Helical" evidence="10">
    <location>
        <begin position="105"/>
        <end position="124"/>
    </location>
</feature>
<dbReference type="InterPro" id="IPR003811">
    <property type="entry name" value="G3P_acylTferase_PlsY"/>
</dbReference>
<evidence type="ECO:0000256" key="10">
    <source>
        <dbReference type="SAM" id="Phobius"/>
    </source>
</evidence>
<evidence type="ECO:0000256" key="9">
    <source>
        <dbReference type="ARBA" id="ARBA00023264"/>
    </source>
</evidence>
<accession>A0A644Z2I9</accession>
<gene>
    <name evidence="11" type="primary">plsY_20</name>
    <name evidence="11" type="ORF">SDC9_81715</name>
</gene>
<dbReference type="EC" id="2.3.1.-" evidence="11"/>
<dbReference type="AlphaFoldDB" id="A0A644Z2I9"/>
<dbReference type="PANTHER" id="PTHR30309:SF0">
    <property type="entry name" value="GLYCEROL-3-PHOSPHATE ACYLTRANSFERASE-RELATED"/>
    <property type="match status" value="1"/>
</dbReference>
<dbReference type="GO" id="GO:0005886">
    <property type="term" value="C:plasma membrane"/>
    <property type="evidence" value="ECO:0007669"/>
    <property type="project" value="InterPro"/>
</dbReference>
<feature type="transmembrane region" description="Helical" evidence="10">
    <location>
        <begin position="131"/>
        <end position="151"/>
    </location>
</feature>
<evidence type="ECO:0000256" key="5">
    <source>
        <dbReference type="ARBA" id="ARBA00022989"/>
    </source>
</evidence>
<dbReference type="GO" id="GO:0008654">
    <property type="term" value="P:phospholipid biosynthetic process"/>
    <property type="evidence" value="ECO:0007669"/>
    <property type="project" value="UniProtKB-KW"/>
</dbReference>
<reference evidence="11" key="1">
    <citation type="submission" date="2019-08" db="EMBL/GenBank/DDBJ databases">
        <authorList>
            <person name="Kucharzyk K."/>
            <person name="Murdoch R.W."/>
            <person name="Higgins S."/>
            <person name="Loffler F."/>
        </authorList>
    </citation>
    <scope>NUCLEOTIDE SEQUENCE</scope>
</reference>
<dbReference type="GO" id="GO:0043772">
    <property type="term" value="F:acyl-phosphate glycerol-3-phosphate acyltransferase activity"/>
    <property type="evidence" value="ECO:0007669"/>
    <property type="project" value="InterPro"/>
</dbReference>
<evidence type="ECO:0000256" key="7">
    <source>
        <dbReference type="ARBA" id="ARBA00023136"/>
    </source>
</evidence>
<organism evidence="11">
    <name type="scientific">bioreactor metagenome</name>
    <dbReference type="NCBI Taxonomy" id="1076179"/>
    <lineage>
        <taxon>unclassified sequences</taxon>
        <taxon>metagenomes</taxon>
        <taxon>ecological metagenomes</taxon>
    </lineage>
</organism>
<name>A0A644Z2I9_9ZZZZ</name>
<keyword evidence="3 11" id="KW-0808">Transferase</keyword>
<dbReference type="HAMAP" id="MF_01043">
    <property type="entry name" value="PlsY"/>
    <property type="match status" value="1"/>
</dbReference>
<evidence type="ECO:0000313" key="11">
    <source>
        <dbReference type="EMBL" id="MPM35125.1"/>
    </source>
</evidence>
<keyword evidence="1" id="KW-1003">Cell membrane</keyword>
<evidence type="ECO:0000256" key="4">
    <source>
        <dbReference type="ARBA" id="ARBA00022692"/>
    </source>
</evidence>
<comment type="caution">
    <text evidence="11">The sequence shown here is derived from an EMBL/GenBank/DDBJ whole genome shotgun (WGS) entry which is preliminary data.</text>
</comment>
<keyword evidence="5 10" id="KW-1133">Transmembrane helix</keyword>
<keyword evidence="9" id="KW-1208">Phospholipid metabolism</keyword>
<keyword evidence="6" id="KW-0443">Lipid metabolism</keyword>
<keyword evidence="2" id="KW-0444">Lipid biosynthesis</keyword>